<evidence type="ECO:0000313" key="2">
    <source>
        <dbReference type="Proteomes" id="UP000274033"/>
    </source>
</evidence>
<dbReference type="RefSeq" id="WP_124762590.1">
    <property type="nucleotide sequence ID" value="NZ_JAFBDY010000001.1"/>
</dbReference>
<organism evidence="1 2">
    <name type="scientific">Lysinibacillus composti</name>
    <dbReference type="NCBI Taxonomy" id="720633"/>
    <lineage>
        <taxon>Bacteria</taxon>
        <taxon>Bacillati</taxon>
        <taxon>Bacillota</taxon>
        <taxon>Bacilli</taxon>
        <taxon>Bacillales</taxon>
        <taxon>Bacillaceae</taxon>
        <taxon>Lysinibacillus</taxon>
    </lineage>
</organism>
<gene>
    <name evidence="1" type="ORF">EBB45_03340</name>
</gene>
<dbReference type="Proteomes" id="UP000274033">
    <property type="component" value="Unassembled WGS sequence"/>
</dbReference>
<accession>A0A3N9UMX7</accession>
<keyword evidence="2" id="KW-1185">Reference proteome</keyword>
<comment type="caution">
    <text evidence="1">The sequence shown here is derived from an EMBL/GenBank/DDBJ whole genome shotgun (WGS) entry which is preliminary data.</text>
</comment>
<evidence type="ECO:0000313" key="1">
    <source>
        <dbReference type="EMBL" id="RQW76598.1"/>
    </source>
</evidence>
<dbReference type="AlphaFoldDB" id="A0A3N9UMX7"/>
<protein>
    <submittedName>
        <fullName evidence="1">Uncharacterized protein</fullName>
    </submittedName>
</protein>
<proteinExistence type="predicted"/>
<dbReference type="EMBL" id="RRCT01000001">
    <property type="protein sequence ID" value="RQW76598.1"/>
    <property type="molecule type" value="Genomic_DNA"/>
</dbReference>
<sequence>MIKTETIPKKFEIVCSLFYFIDLIGAKTVAAGFAFRKEHSFLLEQHERKIHFCGERPQKLVGGAVPVESVAPGTEIDDYLLYL</sequence>
<reference evidence="1 2" key="1">
    <citation type="journal article" date="2013" name="J. Microbiol.">
        <title>Lysinibacillus chungkukjangi sp. nov., isolated from Chungkukjang, Korean fermented soybean food.</title>
        <authorList>
            <person name="Kim S.J."/>
            <person name="Jang Y.H."/>
            <person name="Hamada M."/>
            <person name="Ahn J.H."/>
            <person name="Weon H.Y."/>
            <person name="Suzuki K."/>
            <person name="Whang K.S."/>
            <person name="Kwon S.W."/>
        </authorList>
    </citation>
    <scope>NUCLEOTIDE SEQUENCE [LARGE SCALE GENOMIC DNA]</scope>
    <source>
        <strain evidence="1 2">MCCC 1A12701</strain>
    </source>
</reference>
<name>A0A3N9UMX7_9BACI</name>